<accession>A0A0C3EIB0</accession>
<protein>
    <submittedName>
        <fullName evidence="2">Uncharacterized protein</fullName>
    </submittedName>
</protein>
<dbReference type="Proteomes" id="UP000053989">
    <property type="component" value="Unassembled WGS sequence"/>
</dbReference>
<gene>
    <name evidence="2" type="ORF">SCLCIDRAFT_1113181</name>
</gene>
<dbReference type="AlphaFoldDB" id="A0A0C3EIB0"/>
<keyword evidence="1" id="KW-0732">Signal</keyword>
<evidence type="ECO:0000256" key="1">
    <source>
        <dbReference type="SAM" id="SignalP"/>
    </source>
</evidence>
<feature type="chain" id="PRO_5002163877" evidence="1">
    <location>
        <begin position="22"/>
        <end position="50"/>
    </location>
</feature>
<reference evidence="3" key="2">
    <citation type="submission" date="2015-01" db="EMBL/GenBank/DDBJ databases">
        <title>Evolutionary Origins and Diversification of the Mycorrhizal Mutualists.</title>
        <authorList>
            <consortium name="DOE Joint Genome Institute"/>
            <consortium name="Mycorrhizal Genomics Consortium"/>
            <person name="Kohler A."/>
            <person name="Kuo A."/>
            <person name="Nagy L.G."/>
            <person name="Floudas D."/>
            <person name="Copeland A."/>
            <person name="Barry K.W."/>
            <person name="Cichocki N."/>
            <person name="Veneault-Fourrey C."/>
            <person name="LaButti K."/>
            <person name="Lindquist E.A."/>
            <person name="Lipzen A."/>
            <person name="Lundell T."/>
            <person name="Morin E."/>
            <person name="Murat C."/>
            <person name="Riley R."/>
            <person name="Ohm R."/>
            <person name="Sun H."/>
            <person name="Tunlid A."/>
            <person name="Henrissat B."/>
            <person name="Grigoriev I.V."/>
            <person name="Hibbett D.S."/>
            <person name="Martin F."/>
        </authorList>
    </citation>
    <scope>NUCLEOTIDE SEQUENCE [LARGE SCALE GENOMIC DNA]</scope>
    <source>
        <strain evidence="3">Foug A</strain>
    </source>
</reference>
<reference evidence="2 3" key="1">
    <citation type="submission" date="2014-04" db="EMBL/GenBank/DDBJ databases">
        <authorList>
            <consortium name="DOE Joint Genome Institute"/>
            <person name="Kuo A."/>
            <person name="Kohler A."/>
            <person name="Nagy L.G."/>
            <person name="Floudas D."/>
            <person name="Copeland A."/>
            <person name="Barry K.W."/>
            <person name="Cichocki N."/>
            <person name="Veneault-Fourrey C."/>
            <person name="LaButti K."/>
            <person name="Lindquist E.A."/>
            <person name="Lipzen A."/>
            <person name="Lundell T."/>
            <person name="Morin E."/>
            <person name="Murat C."/>
            <person name="Sun H."/>
            <person name="Tunlid A."/>
            <person name="Henrissat B."/>
            <person name="Grigoriev I.V."/>
            <person name="Hibbett D.S."/>
            <person name="Martin F."/>
            <person name="Nordberg H.P."/>
            <person name="Cantor M.N."/>
            <person name="Hua S.X."/>
        </authorList>
    </citation>
    <scope>NUCLEOTIDE SEQUENCE [LARGE SCALE GENOMIC DNA]</scope>
    <source>
        <strain evidence="2 3">Foug A</strain>
    </source>
</reference>
<sequence length="50" mass="5232">MRLALLSLVVASLAVVGLTCASIGGSCQTQDDCCWPIPCRGNGKCSFDRD</sequence>
<proteinExistence type="predicted"/>
<dbReference type="InParanoid" id="A0A0C3EIB0"/>
<dbReference type="EMBL" id="KN822012">
    <property type="protein sequence ID" value="KIM67641.1"/>
    <property type="molecule type" value="Genomic_DNA"/>
</dbReference>
<evidence type="ECO:0000313" key="3">
    <source>
        <dbReference type="Proteomes" id="UP000053989"/>
    </source>
</evidence>
<dbReference type="HOGENOM" id="CLU_3125898_0_0_1"/>
<keyword evidence="3" id="KW-1185">Reference proteome</keyword>
<dbReference type="PROSITE" id="PS51257">
    <property type="entry name" value="PROKAR_LIPOPROTEIN"/>
    <property type="match status" value="1"/>
</dbReference>
<evidence type="ECO:0000313" key="2">
    <source>
        <dbReference type="EMBL" id="KIM67641.1"/>
    </source>
</evidence>
<organism evidence="2 3">
    <name type="scientific">Scleroderma citrinum Foug A</name>
    <dbReference type="NCBI Taxonomy" id="1036808"/>
    <lineage>
        <taxon>Eukaryota</taxon>
        <taxon>Fungi</taxon>
        <taxon>Dikarya</taxon>
        <taxon>Basidiomycota</taxon>
        <taxon>Agaricomycotina</taxon>
        <taxon>Agaricomycetes</taxon>
        <taxon>Agaricomycetidae</taxon>
        <taxon>Boletales</taxon>
        <taxon>Sclerodermatineae</taxon>
        <taxon>Sclerodermataceae</taxon>
        <taxon>Scleroderma</taxon>
    </lineage>
</organism>
<feature type="signal peptide" evidence="1">
    <location>
        <begin position="1"/>
        <end position="21"/>
    </location>
</feature>
<name>A0A0C3EIB0_9AGAM</name>